<dbReference type="Pfam" id="PF12146">
    <property type="entry name" value="Hydrolase_4"/>
    <property type="match status" value="1"/>
</dbReference>
<dbReference type="PANTHER" id="PTHR43358:SF4">
    <property type="entry name" value="ALPHA_BETA HYDROLASE FOLD-1 DOMAIN-CONTAINING PROTEIN"/>
    <property type="match status" value="1"/>
</dbReference>
<dbReference type="Proteomes" id="UP000257143">
    <property type="component" value="Unassembled WGS sequence"/>
</dbReference>
<dbReference type="GO" id="GO:0016787">
    <property type="term" value="F:hydrolase activity"/>
    <property type="evidence" value="ECO:0007669"/>
    <property type="project" value="UniProtKB-KW"/>
</dbReference>
<dbReference type="InterPro" id="IPR022742">
    <property type="entry name" value="Hydrolase_4"/>
</dbReference>
<accession>A0A3D8PSH7</accession>
<dbReference type="RefSeq" id="WP_115773301.1">
    <property type="nucleotide sequence ID" value="NZ_PIOC01000017.1"/>
</dbReference>
<evidence type="ECO:0000259" key="1">
    <source>
        <dbReference type="Pfam" id="PF12146"/>
    </source>
</evidence>
<sequence>MRGKIIIVASALVILLLAALFLAVNYFYGESVKRGVEVELYGGDEITQDVSIEDQVILEEAKQWFNNQDLQIIELTSNDHLTLQANFIENDSPTGKAVILAHGYREQSENMGDYAKFYYDQGFDILLPDARGHGESKGEYIGYGWHDRLDYLKWIELLIKEYEAEQIILHGKSMGASLVLMASGEKLPAEVKGIVADSGYTSVKEELSYQLKHLYNLPSFPLLDFTSLMTKIRAGYTFEEASAIEQVKHNKRPLLIIHGEDDELVPTEMAQQLFAEAGGNKELWIVPNAAHTKGYTLATSEYQERLTKFLNDALNE</sequence>
<comment type="caution">
    <text evidence="2">The sequence shown here is derived from an EMBL/GenBank/DDBJ whole genome shotgun (WGS) entry which is preliminary data.</text>
</comment>
<organism evidence="2 3">
    <name type="scientific">Oceanobacillus arenosus</name>
    <dbReference type="NCBI Taxonomy" id="1229153"/>
    <lineage>
        <taxon>Bacteria</taxon>
        <taxon>Bacillati</taxon>
        <taxon>Bacillota</taxon>
        <taxon>Bacilli</taxon>
        <taxon>Bacillales</taxon>
        <taxon>Bacillaceae</taxon>
        <taxon>Oceanobacillus</taxon>
    </lineage>
</organism>
<keyword evidence="3" id="KW-1185">Reference proteome</keyword>
<protein>
    <submittedName>
        <fullName evidence="2">Alpha/beta hydrolase</fullName>
    </submittedName>
</protein>
<dbReference type="AlphaFoldDB" id="A0A3D8PSH7"/>
<name>A0A3D8PSH7_9BACI</name>
<dbReference type="OrthoDB" id="9776685at2"/>
<dbReference type="Gene3D" id="3.40.50.1820">
    <property type="entry name" value="alpha/beta hydrolase"/>
    <property type="match status" value="1"/>
</dbReference>
<keyword evidence="2" id="KW-0378">Hydrolase</keyword>
<proteinExistence type="predicted"/>
<evidence type="ECO:0000313" key="2">
    <source>
        <dbReference type="EMBL" id="RDW18119.1"/>
    </source>
</evidence>
<dbReference type="SUPFAM" id="SSF53474">
    <property type="entry name" value="alpha/beta-Hydrolases"/>
    <property type="match status" value="1"/>
</dbReference>
<dbReference type="PANTHER" id="PTHR43358">
    <property type="entry name" value="ALPHA/BETA-HYDROLASE"/>
    <property type="match status" value="1"/>
</dbReference>
<dbReference type="InterPro" id="IPR052920">
    <property type="entry name" value="DNA-binding_regulatory"/>
</dbReference>
<dbReference type="InterPro" id="IPR029058">
    <property type="entry name" value="AB_hydrolase_fold"/>
</dbReference>
<dbReference type="EMBL" id="PIOC01000017">
    <property type="protein sequence ID" value="RDW18119.1"/>
    <property type="molecule type" value="Genomic_DNA"/>
</dbReference>
<gene>
    <name evidence="2" type="ORF">CWR48_11035</name>
</gene>
<evidence type="ECO:0000313" key="3">
    <source>
        <dbReference type="Proteomes" id="UP000257143"/>
    </source>
</evidence>
<feature type="domain" description="Serine aminopeptidase S33" evidence="1">
    <location>
        <begin position="96"/>
        <end position="207"/>
    </location>
</feature>
<reference evidence="3" key="1">
    <citation type="submission" date="2017-11" db="EMBL/GenBank/DDBJ databases">
        <authorList>
            <person name="Zhu W."/>
        </authorList>
    </citation>
    <scope>NUCLEOTIDE SEQUENCE [LARGE SCALE GENOMIC DNA]</scope>
    <source>
        <strain evidence="3">CAU 1183</strain>
    </source>
</reference>